<comment type="caution">
    <text evidence="10">The sequence shown here is derived from an EMBL/GenBank/DDBJ whole genome shotgun (WGS) entry which is preliminary data.</text>
</comment>
<dbReference type="InterPro" id="IPR001138">
    <property type="entry name" value="Zn2Cys6_DnaBD"/>
</dbReference>
<dbReference type="GO" id="GO:0008270">
    <property type="term" value="F:zinc ion binding"/>
    <property type="evidence" value="ECO:0007669"/>
    <property type="project" value="InterPro"/>
</dbReference>
<dbReference type="InterPro" id="IPR007219">
    <property type="entry name" value="XnlR_reg_dom"/>
</dbReference>
<keyword evidence="3" id="KW-0862">Zinc</keyword>
<accession>A0A8H7AD44</accession>
<keyword evidence="2" id="KW-0479">Metal-binding</keyword>
<dbReference type="PROSITE" id="PS50048">
    <property type="entry name" value="ZN2_CY6_FUNGAL_2"/>
    <property type="match status" value="1"/>
</dbReference>
<dbReference type="Pfam" id="PF04082">
    <property type="entry name" value="Fungal_trans"/>
    <property type="match status" value="1"/>
</dbReference>
<sequence length="741" mass="81514">MRVAAVAGAGSGAGGGGSGHTSRPSVNSRPPTTESRKRNSLIAGLDNSPGSVDSAEFDGTENGQQQEEERRHPIKRACNECRQQKLRCDVVQDPFTICSRCRRLNLSCKVQENFKRVGKRSRNAEMEMEIVKLRKQLAEQATPTTINGLTTPNATQAATYASEDQYGSNEAAVEGLMVLSGGLNNFRRIEDVLVPQDCVAELFHAFFSLYHPFLPFLASEMAPEEYFEYCPALFWAIASVGARRYQVEPTLLNRLSGPITRLVWSALADMKQMYGVVKALCLLCTWPFPTSSTSSDPTFIFCGVMMQIAMQIGLHRPSHAQDFSKFRMELQEDELKDRVRTWAICNIVAQRVATGYGQPANTLYDWTLSSKAANTDSNFTLPSPVGDHLRIERFAQKVSSTLYSNRQNPVGLASDSERQAYVNLLASDFADLEEEIPDGSSAVTLMYLRAAHLHLRLSAFFSPPTMTSYRTDLMRLYSATTSFLETCLGHEQSASSGFSHEASVSAGFVSLIYGTNYIFQMMLAAGFALLKLHNNFLQQVGLDSDQEKARDLFSKTIWALRSMSVQENDLAQRLAEVLAQVWRGSRAAAEKKGIQAAPAYVENSMQLKVRCRMSVSLVYDSVWRWREEASRKGICLESYLKHPTDPSAITDSSASSVTAGTNNFTSDPPLRPLSVVPGMPGMATGLGFPGNGNLATGYVEANYEVFDPLNWVLDGLVDFPYGLAGMTDMDQFGMGGVGGIS</sequence>
<evidence type="ECO:0000256" key="6">
    <source>
        <dbReference type="ARBA" id="ARBA00023163"/>
    </source>
</evidence>
<keyword evidence="4" id="KW-0805">Transcription regulation</keyword>
<dbReference type="AlphaFoldDB" id="A0A8H7AD44"/>
<dbReference type="SMART" id="SM00066">
    <property type="entry name" value="GAL4"/>
    <property type="match status" value="1"/>
</dbReference>
<dbReference type="GO" id="GO:0005634">
    <property type="term" value="C:nucleus"/>
    <property type="evidence" value="ECO:0007669"/>
    <property type="project" value="UniProtKB-SubCell"/>
</dbReference>
<evidence type="ECO:0000256" key="7">
    <source>
        <dbReference type="ARBA" id="ARBA00023242"/>
    </source>
</evidence>
<evidence type="ECO:0000256" key="3">
    <source>
        <dbReference type="ARBA" id="ARBA00022833"/>
    </source>
</evidence>
<evidence type="ECO:0000313" key="11">
    <source>
        <dbReference type="Proteomes" id="UP000606974"/>
    </source>
</evidence>
<dbReference type="GO" id="GO:0000981">
    <property type="term" value="F:DNA-binding transcription factor activity, RNA polymerase II-specific"/>
    <property type="evidence" value="ECO:0007669"/>
    <property type="project" value="InterPro"/>
</dbReference>
<evidence type="ECO:0000259" key="9">
    <source>
        <dbReference type="PROSITE" id="PS50048"/>
    </source>
</evidence>
<dbReference type="CDD" id="cd00067">
    <property type="entry name" value="GAL4"/>
    <property type="match status" value="1"/>
</dbReference>
<keyword evidence="7" id="KW-0539">Nucleus</keyword>
<dbReference type="GO" id="GO:0006351">
    <property type="term" value="P:DNA-templated transcription"/>
    <property type="evidence" value="ECO:0007669"/>
    <property type="project" value="InterPro"/>
</dbReference>
<feature type="domain" description="Zn(2)-C6 fungal-type" evidence="9">
    <location>
        <begin position="77"/>
        <end position="110"/>
    </location>
</feature>
<organism evidence="10 11">
    <name type="scientific">Endocarpon pusillum</name>
    <dbReference type="NCBI Taxonomy" id="364733"/>
    <lineage>
        <taxon>Eukaryota</taxon>
        <taxon>Fungi</taxon>
        <taxon>Dikarya</taxon>
        <taxon>Ascomycota</taxon>
        <taxon>Pezizomycotina</taxon>
        <taxon>Eurotiomycetes</taxon>
        <taxon>Chaetothyriomycetidae</taxon>
        <taxon>Verrucariales</taxon>
        <taxon>Verrucariaceae</taxon>
        <taxon>Endocarpon</taxon>
    </lineage>
</organism>
<feature type="region of interest" description="Disordered" evidence="8">
    <location>
        <begin position="1"/>
        <end position="71"/>
    </location>
</feature>
<reference evidence="10" key="1">
    <citation type="submission" date="2020-02" db="EMBL/GenBank/DDBJ databases">
        <authorList>
            <person name="Palmer J.M."/>
        </authorList>
    </citation>
    <scope>NUCLEOTIDE SEQUENCE</scope>
    <source>
        <strain evidence="10">EPUS1.4</strain>
        <tissue evidence="10">Thallus</tissue>
    </source>
</reference>
<dbReference type="Pfam" id="PF00172">
    <property type="entry name" value="Zn_clus"/>
    <property type="match status" value="1"/>
</dbReference>
<evidence type="ECO:0000256" key="4">
    <source>
        <dbReference type="ARBA" id="ARBA00023015"/>
    </source>
</evidence>
<feature type="compositionally biased region" description="Gly residues" evidence="8">
    <location>
        <begin position="9"/>
        <end position="19"/>
    </location>
</feature>
<dbReference type="CDD" id="cd12148">
    <property type="entry name" value="fungal_TF_MHR"/>
    <property type="match status" value="1"/>
</dbReference>
<evidence type="ECO:0000256" key="8">
    <source>
        <dbReference type="SAM" id="MobiDB-lite"/>
    </source>
</evidence>
<dbReference type="Proteomes" id="UP000606974">
    <property type="component" value="Unassembled WGS sequence"/>
</dbReference>
<comment type="subcellular location">
    <subcellularLocation>
        <location evidence="1">Nucleus</location>
    </subcellularLocation>
</comment>
<dbReference type="OrthoDB" id="2341546at2759"/>
<dbReference type="FunFam" id="4.10.240.10:FF:000003">
    <property type="entry name" value="C6 transcription factor (Leu3)"/>
    <property type="match status" value="1"/>
</dbReference>
<keyword evidence="6" id="KW-0804">Transcription</keyword>
<dbReference type="EMBL" id="JAACFV010000078">
    <property type="protein sequence ID" value="KAF7506913.1"/>
    <property type="molecule type" value="Genomic_DNA"/>
</dbReference>
<dbReference type="GO" id="GO:0000976">
    <property type="term" value="F:transcription cis-regulatory region binding"/>
    <property type="evidence" value="ECO:0007669"/>
    <property type="project" value="TreeGrafter"/>
</dbReference>
<dbReference type="SUPFAM" id="SSF57701">
    <property type="entry name" value="Zn2/Cys6 DNA-binding domain"/>
    <property type="match status" value="1"/>
</dbReference>
<name>A0A8H7AD44_9EURO</name>
<dbReference type="PROSITE" id="PS00463">
    <property type="entry name" value="ZN2_CY6_FUNGAL_1"/>
    <property type="match status" value="1"/>
</dbReference>
<evidence type="ECO:0000256" key="1">
    <source>
        <dbReference type="ARBA" id="ARBA00004123"/>
    </source>
</evidence>
<dbReference type="PANTHER" id="PTHR31845:SF21">
    <property type="entry name" value="REGULATORY PROTEIN LEU3"/>
    <property type="match status" value="1"/>
</dbReference>
<protein>
    <recommendedName>
        <fullName evidence="9">Zn(2)-C6 fungal-type domain-containing protein</fullName>
    </recommendedName>
</protein>
<evidence type="ECO:0000256" key="5">
    <source>
        <dbReference type="ARBA" id="ARBA00023125"/>
    </source>
</evidence>
<dbReference type="Gene3D" id="4.10.240.10">
    <property type="entry name" value="Zn(2)-C6 fungal-type DNA-binding domain"/>
    <property type="match status" value="1"/>
</dbReference>
<keyword evidence="11" id="KW-1185">Reference proteome</keyword>
<dbReference type="InterPro" id="IPR051089">
    <property type="entry name" value="prtT"/>
</dbReference>
<proteinExistence type="predicted"/>
<keyword evidence="5" id="KW-0238">DNA-binding</keyword>
<dbReference type="InterPro" id="IPR036864">
    <property type="entry name" value="Zn2-C6_fun-type_DNA-bd_sf"/>
</dbReference>
<dbReference type="PANTHER" id="PTHR31845">
    <property type="entry name" value="FINGER DOMAIN PROTEIN, PUTATIVE-RELATED"/>
    <property type="match status" value="1"/>
</dbReference>
<evidence type="ECO:0000256" key="2">
    <source>
        <dbReference type="ARBA" id="ARBA00022723"/>
    </source>
</evidence>
<feature type="compositionally biased region" description="Polar residues" evidence="8">
    <location>
        <begin position="20"/>
        <end position="33"/>
    </location>
</feature>
<evidence type="ECO:0000313" key="10">
    <source>
        <dbReference type="EMBL" id="KAF7506913.1"/>
    </source>
</evidence>
<gene>
    <name evidence="10" type="ORF">GJ744_011154</name>
</gene>
<dbReference type="GO" id="GO:0001216">
    <property type="term" value="F:DNA-binding transcription activator activity"/>
    <property type="evidence" value="ECO:0007669"/>
    <property type="project" value="UniProtKB-ARBA"/>
</dbReference>